<evidence type="ECO:0000256" key="3">
    <source>
        <dbReference type="ARBA" id="ARBA00022792"/>
    </source>
</evidence>
<protein>
    <submittedName>
        <fullName evidence="7">Uncharacterized protein</fullName>
    </submittedName>
</protein>
<accession>A0A166AU61</accession>
<keyword evidence="4" id="KW-0809">Transit peptide</keyword>
<comment type="subcellular location">
    <subcellularLocation>
        <location evidence="1">Mitochondrion inner membrane</location>
        <topology evidence="1">Peripheral membrane protein</topology>
        <orientation evidence="1">Matrix side</orientation>
    </subcellularLocation>
</comment>
<reference evidence="7 8" key="1">
    <citation type="journal article" date="2016" name="Mol. Biol. Evol.">
        <title>Comparative Genomics of Early-Diverging Mushroom-Forming Fungi Provides Insights into the Origins of Lignocellulose Decay Capabilities.</title>
        <authorList>
            <person name="Nagy L.G."/>
            <person name="Riley R."/>
            <person name="Tritt A."/>
            <person name="Adam C."/>
            <person name="Daum C."/>
            <person name="Floudas D."/>
            <person name="Sun H."/>
            <person name="Yadav J.S."/>
            <person name="Pangilinan J."/>
            <person name="Larsson K.H."/>
            <person name="Matsuura K."/>
            <person name="Barry K."/>
            <person name="Labutti K."/>
            <person name="Kuo R."/>
            <person name="Ohm R.A."/>
            <person name="Bhattacharya S.S."/>
            <person name="Shirouzu T."/>
            <person name="Yoshinaga Y."/>
            <person name="Martin F.M."/>
            <person name="Grigoriev I.V."/>
            <person name="Hibbett D.S."/>
        </authorList>
    </citation>
    <scope>NUCLEOTIDE SEQUENCE [LARGE SCALE GENOMIC DNA]</scope>
    <source>
        <strain evidence="7 8">CBS 109695</strain>
    </source>
</reference>
<organism evidence="7 8">
    <name type="scientific">Athelia psychrophila</name>
    <dbReference type="NCBI Taxonomy" id="1759441"/>
    <lineage>
        <taxon>Eukaryota</taxon>
        <taxon>Fungi</taxon>
        <taxon>Dikarya</taxon>
        <taxon>Basidiomycota</taxon>
        <taxon>Agaricomycotina</taxon>
        <taxon>Agaricomycetes</taxon>
        <taxon>Agaricomycetidae</taxon>
        <taxon>Atheliales</taxon>
        <taxon>Atheliaceae</taxon>
        <taxon>Athelia</taxon>
    </lineage>
</organism>
<dbReference type="Proteomes" id="UP000076532">
    <property type="component" value="Unassembled WGS sequence"/>
</dbReference>
<sequence>MSFRSFRCLHSTARKCNLIGPPDPISNLRPVLYSNASKGAHSELSHPYSLREFSGDIVVDHDLQWRLHQQDLDAFSHKFWTDSNLRFEAGKESVLASLPENATTLARESAMSKFYGGWVQQETQRQKAYTKEWRARSYDALKYAARVQWRNMQIWAANCLKL</sequence>
<dbReference type="OrthoDB" id="6246201at2759"/>
<dbReference type="AlphaFoldDB" id="A0A166AU61"/>
<evidence type="ECO:0000256" key="6">
    <source>
        <dbReference type="ARBA" id="ARBA00023136"/>
    </source>
</evidence>
<evidence type="ECO:0000313" key="7">
    <source>
        <dbReference type="EMBL" id="KZP11960.1"/>
    </source>
</evidence>
<comment type="similarity">
    <text evidence="2">Belongs to the COA8 family.</text>
</comment>
<evidence type="ECO:0000256" key="2">
    <source>
        <dbReference type="ARBA" id="ARBA00005453"/>
    </source>
</evidence>
<keyword evidence="3" id="KW-0999">Mitochondrion inner membrane</keyword>
<dbReference type="GO" id="GO:0005743">
    <property type="term" value="C:mitochondrial inner membrane"/>
    <property type="evidence" value="ECO:0007669"/>
    <property type="project" value="UniProtKB-SubCell"/>
</dbReference>
<dbReference type="PANTHER" id="PTHR31107:SF2">
    <property type="entry name" value="CYTOCHROME C OXIDASE ASSEMBLY FACTOR 8"/>
    <property type="match status" value="1"/>
</dbReference>
<gene>
    <name evidence="7" type="ORF">FIBSPDRAFT_755665</name>
</gene>
<dbReference type="InterPro" id="IPR018796">
    <property type="entry name" value="COA8"/>
</dbReference>
<keyword evidence="8" id="KW-1185">Reference proteome</keyword>
<dbReference type="Pfam" id="PF10231">
    <property type="entry name" value="COA8"/>
    <property type="match status" value="1"/>
</dbReference>
<dbReference type="GO" id="GO:0097193">
    <property type="term" value="P:intrinsic apoptotic signaling pathway"/>
    <property type="evidence" value="ECO:0007669"/>
    <property type="project" value="InterPro"/>
</dbReference>
<evidence type="ECO:0000256" key="5">
    <source>
        <dbReference type="ARBA" id="ARBA00023128"/>
    </source>
</evidence>
<dbReference type="PANTHER" id="PTHR31107">
    <property type="entry name" value="APOPTOGENIC PROTEIN 1, MITOCHONDRIAL"/>
    <property type="match status" value="1"/>
</dbReference>
<name>A0A166AU61_9AGAM</name>
<evidence type="ECO:0000256" key="1">
    <source>
        <dbReference type="ARBA" id="ARBA00004443"/>
    </source>
</evidence>
<keyword evidence="6" id="KW-0472">Membrane</keyword>
<evidence type="ECO:0000313" key="8">
    <source>
        <dbReference type="Proteomes" id="UP000076532"/>
    </source>
</evidence>
<dbReference type="EMBL" id="KV417654">
    <property type="protein sequence ID" value="KZP11960.1"/>
    <property type="molecule type" value="Genomic_DNA"/>
</dbReference>
<evidence type="ECO:0000256" key="4">
    <source>
        <dbReference type="ARBA" id="ARBA00022946"/>
    </source>
</evidence>
<proteinExistence type="inferred from homology"/>
<keyword evidence="5" id="KW-0496">Mitochondrion</keyword>